<dbReference type="AlphaFoldDB" id="A0A8H6HH64"/>
<accession>A0A8H6HH64</accession>
<evidence type="ECO:0000313" key="3">
    <source>
        <dbReference type="Proteomes" id="UP000521943"/>
    </source>
</evidence>
<reference evidence="2 3" key="1">
    <citation type="submission" date="2020-07" db="EMBL/GenBank/DDBJ databases">
        <title>Comparative genomics of pyrophilous fungi reveals a link between fire events and developmental genes.</title>
        <authorList>
            <consortium name="DOE Joint Genome Institute"/>
            <person name="Steindorff A.S."/>
            <person name="Carver A."/>
            <person name="Calhoun S."/>
            <person name="Stillman K."/>
            <person name="Liu H."/>
            <person name="Lipzen A."/>
            <person name="Pangilinan J."/>
            <person name="Labutti K."/>
            <person name="Bruns T.D."/>
            <person name="Grigoriev I.V."/>
        </authorList>
    </citation>
    <scope>NUCLEOTIDE SEQUENCE [LARGE SCALE GENOMIC DNA]</scope>
    <source>
        <strain evidence="2 3">CBS 144469</strain>
    </source>
</reference>
<dbReference type="SUPFAM" id="SSF81383">
    <property type="entry name" value="F-box domain"/>
    <property type="match status" value="1"/>
</dbReference>
<dbReference type="CDD" id="cd09917">
    <property type="entry name" value="F-box_SF"/>
    <property type="match status" value="1"/>
</dbReference>
<organism evidence="2 3">
    <name type="scientific">Ephemerocybe angulata</name>
    <dbReference type="NCBI Taxonomy" id="980116"/>
    <lineage>
        <taxon>Eukaryota</taxon>
        <taxon>Fungi</taxon>
        <taxon>Dikarya</taxon>
        <taxon>Basidiomycota</taxon>
        <taxon>Agaricomycotina</taxon>
        <taxon>Agaricomycetes</taxon>
        <taxon>Agaricomycetidae</taxon>
        <taxon>Agaricales</taxon>
        <taxon>Agaricineae</taxon>
        <taxon>Psathyrellaceae</taxon>
        <taxon>Ephemerocybe</taxon>
    </lineage>
</organism>
<dbReference type="PROSITE" id="PS50181">
    <property type="entry name" value="FBOX"/>
    <property type="match status" value="1"/>
</dbReference>
<dbReference type="Proteomes" id="UP000521943">
    <property type="component" value="Unassembled WGS sequence"/>
</dbReference>
<protein>
    <recommendedName>
        <fullName evidence="1">F-box domain-containing protein</fullName>
    </recommendedName>
</protein>
<proteinExistence type="predicted"/>
<gene>
    <name evidence="2" type="ORF">DFP72DRAFT_1175666</name>
</gene>
<dbReference type="InterPro" id="IPR001810">
    <property type="entry name" value="F-box_dom"/>
</dbReference>
<evidence type="ECO:0000313" key="2">
    <source>
        <dbReference type="EMBL" id="KAF6746305.1"/>
    </source>
</evidence>
<dbReference type="EMBL" id="JACGCI010000094">
    <property type="protein sequence ID" value="KAF6746305.1"/>
    <property type="molecule type" value="Genomic_DNA"/>
</dbReference>
<dbReference type="Gene3D" id="1.20.1280.50">
    <property type="match status" value="1"/>
</dbReference>
<keyword evidence="3" id="KW-1185">Reference proteome</keyword>
<dbReference type="Pfam" id="PF00646">
    <property type="entry name" value="F-box"/>
    <property type="match status" value="1"/>
</dbReference>
<feature type="domain" description="F-box" evidence="1">
    <location>
        <begin position="21"/>
        <end position="71"/>
    </location>
</feature>
<dbReference type="SMART" id="SM00256">
    <property type="entry name" value="FBOX"/>
    <property type="match status" value="1"/>
</dbReference>
<dbReference type="InterPro" id="IPR036047">
    <property type="entry name" value="F-box-like_dom_sf"/>
</dbReference>
<evidence type="ECO:0000259" key="1">
    <source>
        <dbReference type="PROSITE" id="PS50181"/>
    </source>
</evidence>
<sequence>MENYHEYLEIRPDLPRRRRDLSLLPEMPLDVLLEIFSHLDPKDLLNMSRANKDFRRALLKPSMMHVLWRAKRVEKGAPEPPAGFSEAKWVAFLFNSFCYSCATPNVRTDFFLLKRLCIACKKSEYVSDENFSGFYPNLDSSILNFVPYTFYPPTTSKEEGDYGYHWSGDIDALCRVWTQYEPHVTAGLAGAQEAWEAHLNEQTAKIEQMQEAAILYKDWADAYEDQKLNDKNSIKEARINLVRQCFYELGYEQPDIEEVVNWDTPELKNSTAKITDRIWRNLRAKLEPQVVSAMEARLYADTLDTKFLRMAFLMESWNAWLATLNVPKLELLKYPQERDLWYLPAVCAVLDAPEDAILDFQPVINDFPNIAEAFIFTKREEMRRLVPIANLSGRTVDPLELATSVFSLPETLPPYPAQTLTYPPVAIGWKILSVCHLFAYEEEAERMGFNIEMPVYYDFDERLSRVAAYLVAQVGLDPHVATAANMDDLRERFICRLCAQQHPQYGRCLISVPALTWRAAVEHSRTHHQEVGYSFEVLRTAALQEQVHILERRQSDRNNHVKQSHYCNRCLAGSNEGKPDWFTKVQVHLYTRHNILMPVEDEDYIFNELDHHKVEMPSQVLYGFERA</sequence>
<dbReference type="OrthoDB" id="2823912at2759"/>
<name>A0A8H6HH64_9AGAR</name>
<comment type="caution">
    <text evidence="2">The sequence shown here is derived from an EMBL/GenBank/DDBJ whole genome shotgun (WGS) entry which is preliminary data.</text>
</comment>